<organism evidence="2 3">
    <name type="scientific">Anisodus acutangulus</name>
    <dbReference type="NCBI Taxonomy" id="402998"/>
    <lineage>
        <taxon>Eukaryota</taxon>
        <taxon>Viridiplantae</taxon>
        <taxon>Streptophyta</taxon>
        <taxon>Embryophyta</taxon>
        <taxon>Tracheophyta</taxon>
        <taxon>Spermatophyta</taxon>
        <taxon>Magnoliopsida</taxon>
        <taxon>eudicotyledons</taxon>
        <taxon>Gunneridae</taxon>
        <taxon>Pentapetalae</taxon>
        <taxon>asterids</taxon>
        <taxon>lamiids</taxon>
        <taxon>Solanales</taxon>
        <taxon>Solanaceae</taxon>
        <taxon>Solanoideae</taxon>
        <taxon>Hyoscyameae</taxon>
        <taxon>Anisodus</taxon>
    </lineage>
</organism>
<feature type="compositionally biased region" description="Polar residues" evidence="1">
    <location>
        <begin position="157"/>
        <end position="166"/>
    </location>
</feature>
<feature type="compositionally biased region" description="Basic and acidic residues" evidence="1">
    <location>
        <begin position="167"/>
        <end position="177"/>
    </location>
</feature>
<accession>A0A9Q1L7G0</accession>
<sequence>MDKISYARVLVEIDVSQPLLESIELLTPQGLIHQAVEYDWKPKFCTSCMKFGHLAEACWNAAVEPLETDYQELPRRRRRRRNRRARQPRQNWNPKKEQQPNNEDANQIQPPPPENIAGPKEDNGVVSGTHSQMPSQGCSTQGLGVQVTNRFGVLDGNGSQASSSQTQDKDQGITHPP</sequence>
<dbReference type="EMBL" id="JAJAGQ010000022">
    <property type="protein sequence ID" value="KAJ8528966.1"/>
    <property type="molecule type" value="Genomic_DNA"/>
</dbReference>
<dbReference type="Proteomes" id="UP001152561">
    <property type="component" value="Unassembled WGS sequence"/>
</dbReference>
<protein>
    <recommendedName>
        <fullName evidence="4">Zinc knuckle CX2CX4HX4C domain-containing protein</fullName>
    </recommendedName>
</protein>
<keyword evidence="3" id="KW-1185">Reference proteome</keyword>
<reference evidence="3" key="1">
    <citation type="journal article" date="2023" name="Proc. Natl. Acad. Sci. U.S.A.">
        <title>Genomic and structural basis for evolution of tropane alkaloid biosynthesis.</title>
        <authorList>
            <person name="Wanga Y.-J."/>
            <person name="Taina T."/>
            <person name="Yua J.-Y."/>
            <person name="Lia J."/>
            <person name="Xua B."/>
            <person name="Chenc J."/>
            <person name="D'Auriad J.C."/>
            <person name="Huanga J.-P."/>
            <person name="Huanga S.-X."/>
        </authorList>
    </citation>
    <scope>NUCLEOTIDE SEQUENCE [LARGE SCALE GENOMIC DNA]</scope>
    <source>
        <strain evidence="3">cv. KIB-2019</strain>
    </source>
</reference>
<dbReference type="InterPro" id="IPR040256">
    <property type="entry name" value="At4g02000-like"/>
</dbReference>
<gene>
    <name evidence="2" type="ORF">K7X08_035801</name>
</gene>
<dbReference type="PANTHER" id="PTHR31286">
    <property type="entry name" value="GLYCINE-RICH CELL WALL STRUCTURAL PROTEIN 1.8-LIKE"/>
    <property type="match status" value="1"/>
</dbReference>
<evidence type="ECO:0008006" key="4">
    <source>
        <dbReference type="Google" id="ProtNLM"/>
    </source>
</evidence>
<comment type="caution">
    <text evidence="2">The sequence shown here is derived from an EMBL/GenBank/DDBJ whole genome shotgun (WGS) entry which is preliminary data.</text>
</comment>
<feature type="region of interest" description="Disordered" evidence="1">
    <location>
        <begin position="74"/>
        <end position="177"/>
    </location>
</feature>
<feature type="compositionally biased region" description="Polar residues" evidence="1">
    <location>
        <begin position="126"/>
        <end position="149"/>
    </location>
</feature>
<dbReference type="AlphaFoldDB" id="A0A9Q1L7G0"/>
<feature type="compositionally biased region" description="Polar residues" evidence="1">
    <location>
        <begin position="99"/>
        <end position="108"/>
    </location>
</feature>
<feature type="compositionally biased region" description="Basic residues" evidence="1">
    <location>
        <begin position="75"/>
        <end position="87"/>
    </location>
</feature>
<evidence type="ECO:0000313" key="3">
    <source>
        <dbReference type="Proteomes" id="UP001152561"/>
    </source>
</evidence>
<evidence type="ECO:0000256" key="1">
    <source>
        <dbReference type="SAM" id="MobiDB-lite"/>
    </source>
</evidence>
<name>A0A9Q1L7G0_9SOLA</name>
<dbReference type="PANTHER" id="PTHR31286:SF180">
    <property type="entry name" value="OS10G0362600 PROTEIN"/>
    <property type="match status" value="1"/>
</dbReference>
<proteinExistence type="predicted"/>
<dbReference type="OrthoDB" id="1302923at2759"/>
<evidence type="ECO:0000313" key="2">
    <source>
        <dbReference type="EMBL" id="KAJ8528966.1"/>
    </source>
</evidence>